<name>A0A0D9V532_9ORYZ</name>
<dbReference type="Pfam" id="PF18052">
    <property type="entry name" value="Rx_N"/>
    <property type="match status" value="1"/>
</dbReference>
<protein>
    <recommendedName>
        <fullName evidence="6">Disease resistance N-terminal domain-containing protein</fullName>
    </recommendedName>
</protein>
<dbReference type="HOGENOM" id="CLU_001090_4_2_1"/>
<evidence type="ECO:0000256" key="2">
    <source>
        <dbReference type="ARBA" id="ARBA00022614"/>
    </source>
</evidence>
<dbReference type="Gramene" id="LPERR01G25080.1">
    <property type="protein sequence ID" value="LPERR01G25080.1"/>
    <property type="gene ID" value="LPERR01G25080"/>
</dbReference>
<reference evidence="7" key="3">
    <citation type="submission" date="2015-04" db="UniProtKB">
        <authorList>
            <consortium name="EnsemblPlants"/>
        </authorList>
    </citation>
    <scope>IDENTIFICATION</scope>
</reference>
<evidence type="ECO:0000259" key="6">
    <source>
        <dbReference type="Pfam" id="PF18052"/>
    </source>
</evidence>
<dbReference type="AlphaFoldDB" id="A0A0D9V532"/>
<evidence type="ECO:0000256" key="3">
    <source>
        <dbReference type="ARBA" id="ARBA00022737"/>
    </source>
</evidence>
<dbReference type="GO" id="GO:0043531">
    <property type="term" value="F:ADP binding"/>
    <property type="evidence" value="ECO:0007669"/>
    <property type="project" value="InterPro"/>
</dbReference>
<dbReference type="SUPFAM" id="SSF52540">
    <property type="entry name" value="P-loop containing nucleoside triphosphate hydrolases"/>
    <property type="match status" value="1"/>
</dbReference>
<dbReference type="GO" id="GO:0006952">
    <property type="term" value="P:defense response"/>
    <property type="evidence" value="ECO:0007669"/>
    <property type="project" value="UniProtKB-KW"/>
</dbReference>
<keyword evidence="2" id="KW-0433">Leucine-rich repeat</keyword>
<keyword evidence="4" id="KW-0547">Nucleotide-binding</keyword>
<proteinExistence type="inferred from homology"/>
<accession>A0A0D9V532</accession>
<evidence type="ECO:0000256" key="4">
    <source>
        <dbReference type="ARBA" id="ARBA00022741"/>
    </source>
</evidence>
<dbReference type="Gene3D" id="3.40.50.300">
    <property type="entry name" value="P-loop containing nucleotide triphosphate hydrolases"/>
    <property type="match status" value="1"/>
</dbReference>
<dbReference type="InterPro" id="IPR027417">
    <property type="entry name" value="P-loop_NTPase"/>
</dbReference>
<dbReference type="eggNOG" id="KOG4658">
    <property type="taxonomic scope" value="Eukaryota"/>
</dbReference>
<feature type="domain" description="Disease resistance N-terminal" evidence="6">
    <location>
        <begin position="11"/>
        <end position="93"/>
    </location>
</feature>
<dbReference type="Gene3D" id="1.20.5.4130">
    <property type="match status" value="1"/>
</dbReference>
<dbReference type="PANTHER" id="PTHR33377:SF36">
    <property type="entry name" value="OS01G0720900 PROTEIN"/>
    <property type="match status" value="1"/>
</dbReference>
<dbReference type="STRING" id="77586.A0A0D9V532"/>
<sequence>MDTFFSAVLGDLLSRSISFIIDRHYRQHQDVEENLQRLHRLLLRIQTIIEEADSRHIKNQAMQLQLRMARDAMYRGYYFLDNFRYRVVQVQDKDEVSDPSLDLSPFSPLKRFCFSSRRRNMISQVLEKKELQKMLDRLEIIVSDMQEFVVFVSSYPRMSRQPYCSYLLLENCMFGRQAEHERIINFLLQPNHPGEKGINVLPIIGPVRVGKSTLVEYVCHDERVRKCFSTIVFYSPDSIGSGDLALLTDTGVIKHRDPTSTEQSLAIIELVDDMDDETWRKILHSLGEDHAAPVNKIILTSQSSKIGTFGTTDALQLDFLPDEAFWYFFKTIAFGSTNPKDEPKLTSICMEIATMAKGSFMSALIFGSILRSNLSAQYWSRFLECFRYYTDMHIRVLGEHPNDAYAKRTGVTYLWNPRDKRVVTATYNLHQASSAQLADLPMLVSTDILTGTVEPPEKFDVLDWRSSIPPYYKYMSHYEIPAQPPIMVHKRKRSRRRLEQLV</sequence>
<dbReference type="InterPro" id="IPR041118">
    <property type="entry name" value="Rx_N"/>
</dbReference>
<keyword evidence="3" id="KW-0677">Repeat</keyword>
<reference evidence="8" key="2">
    <citation type="submission" date="2013-12" db="EMBL/GenBank/DDBJ databases">
        <authorList>
            <person name="Yu Y."/>
            <person name="Lee S."/>
            <person name="de Baynast K."/>
            <person name="Wissotski M."/>
            <person name="Liu L."/>
            <person name="Talag J."/>
            <person name="Goicoechea J."/>
            <person name="Angelova A."/>
            <person name="Jetty R."/>
            <person name="Kudrna D."/>
            <person name="Golser W."/>
            <person name="Rivera L."/>
            <person name="Zhang J."/>
            <person name="Wing R."/>
        </authorList>
    </citation>
    <scope>NUCLEOTIDE SEQUENCE</scope>
</reference>
<evidence type="ECO:0000313" key="8">
    <source>
        <dbReference type="Proteomes" id="UP000032180"/>
    </source>
</evidence>
<keyword evidence="5" id="KW-0611">Plant defense</keyword>
<evidence type="ECO:0000256" key="1">
    <source>
        <dbReference type="ARBA" id="ARBA00008894"/>
    </source>
</evidence>
<keyword evidence="8" id="KW-1185">Reference proteome</keyword>
<dbReference type="EnsemblPlants" id="LPERR01G25080.1">
    <property type="protein sequence ID" value="LPERR01G25080.1"/>
    <property type="gene ID" value="LPERR01G25080"/>
</dbReference>
<evidence type="ECO:0000313" key="7">
    <source>
        <dbReference type="EnsemblPlants" id="LPERR01G25080.1"/>
    </source>
</evidence>
<dbReference type="Proteomes" id="UP000032180">
    <property type="component" value="Chromosome 1"/>
</dbReference>
<comment type="similarity">
    <text evidence="1">Belongs to the disease resistance NB-LRR family.</text>
</comment>
<organism evidence="7 8">
    <name type="scientific">Leersia perrieri</name>
    <dbReference type="NCBI Taxonomy" id="77586"/>
    <lineage>
        <taxon>Eukaryota</taxon>
        <taxon>Viridiplantae</taxon>
        <taxon>Streptophyta</taxon>
        <taxon>Embryophyta</taxon>
        <taxon>Tracheophyta</taxon>
        <taxon>Spermatophyta</taxon>
        <taxon>Magnoliopsida</taxon>
        <taxon>Liliopsida</taxon>
        <taxon>Poales</taxon>
        <taxon>Poaceae</taxon>
        <taxon>BOP clade</taxon>
        <taxon>Oryzoideae</taxon>
        <taxon>Oryzeae</taxon>
        <taxon>Oryzinae</taxon>
        <taxon>Leersia</taxon>
    </lineage>
</organism>
<evidence type="ECO:0000256" key="5">
    <source>
        <dbReference type="ARBA" id="ARBA00022821"/>
    </source>
</evidence>
<dbReference type="PANTHER" id="PTHR33377">
    <property type="entry name" value="OS10G0134700 PROTEIN-RELATED"/>
    <property type="match status" value="1"/>
</dbReference>
<reference evidence="7 8" key="1">
    <citation type="submission" date="2012-08" db="EMBL/GenBank/DDBJ databases">
        <title>Oryza genome evolution.</title>
        <authorList>
            <person name="Wing R.A."/>
        </authorList>
    </citation>
    <scope>NUCLEOTIDE SEQUENCE</scope>
</reference>